<dbReference type="EMBL" id="CAJNNW010004102">
    <property type="protein sequence ID" value="CAE8646091.1"/>
    <property type="molecule type" value="Genomic_DNA"/>
</dbReference>
<accession>A0A813I791</accession>
<dbReference type="InterPro" id="IPR027359">
    <property type="entry name" value="Volt_channel_dom_sf"/>
</dbReference>
<reference evidence="8" key="1">
    <citation type="submission" date="2021-02" db="EMBL/GenBank/DDBJ databases">
        <authorList>
            <person name="Dougan E. K."/>
            <person name="Rhodes N."/>
            <person name="Thang M."/>
            <person name="Chan C."/>
        </authorList>
    </citation>
    <scope>NUCLEOTIDE SEQUENCE</scope>
</reference>
<proteinExistence type="predicted"/>
<comment type="subcellular location">
    <subcellularLocation>
        <location evidence="1">Membrane</location>
        <topology evidence="1">Multi-pass membrane protein</topology>
    </subcellularLocation>
</comment>
<keyword evidence="3 6" id="KW-1133">Transmembrane helix</keyword>
<evidence type="ECO:0000256" key="3">
    <source>
        <dbReference type="ARBA" id="ARBA00022989"/>
    </source>
</evidence>
<dbReference type="Pfam" id="PF00520">
    <property type="entry name" value="Ion_trans"/>
    <property type="match status" value="1"/>
</dbReference>
<organism evidence="8 9">
    <name type="scientific">Polarella glacialis</name>
    <name type="common">Dinoflagellate</name>
    <dbReference type="NCBI Taxonomy" id="89957"/>
    <lineage>
        <taxon>Eukaryota</taxon>
        <taxon>Sar</taxon>
        <taxon>Alveolata</taxon>
        <taxon>Dinophyceae</taxon>
        <taxon>Suessiales</taxon>
        <taxon>Suessiaceae</taxon>
        <taxon>Polarella</taxon>
    </lineage>
</organism>
<evidence type="ECO:0000256" key="2">
    <source>
        <dbReference type="ARBA" id="ARBA00022692"/>
    </source>
</evidence>
<evidence type="ECO:0000256" key="5">
    <source>
        <dbReference type="SAM" id="MobiDB-lite"/>
    </source>
</evidence>
<dbReference type="PANTHER" id="PTHR43336:SF3">
    <property type="entry name" value="GUANYLATE CYCLASE DOMAIN-CONTAINING PROTEIN"/>
    <property type="match status" value="1"/>
</dbReference>
<gene>
    <name evidence="8" type="ORF">PGLA2088_LOCUS4493</name>
</gene>
<dbReference type="Proteomes" id="UP000626109">
    <property type="component" value="Unassembled WGS sequence"/>
</dbReference>
<evidence type="ECO:0000313" key="8">
    <source>
        <dbReference type="EMBL" id="CAE8646091.1"/>
    </source>
</evidence>
<evidence type="ECO:0000256" key="6">
    <source>
        <dbReference type="SAM" id="Phobius"/>
    </source>
</evidence>
<feature type="transmembrane region" description="Helical" evidence="6">
    <location>
        <begin position="278"/>
        <end position="300"/>
    </location>
</feature>
<evidence type="ECO:0000256" key="4">
    <source>
        <dbReference type="ARBA" id="ARBA00023136"/>
    </source>
</evidence>
<dbReference type="InterPro" id="IPR005821">
    <property type="entry name" value="Ion_trans_dom"/>
</dbReference>
<comment type="caution">
    <text evidence="8">The sequence shown here is derived from an EMBL/GenBank/DDBJ whole genome shotgun (WGS) entry which is preliminary data.</text>
</comment>
<feature type="region of interest" description="Disordered" evidence="5">
    <location>
        <begin position="1"/>
        <end position="59"/>
    </location>
</feature>
<protein>
    <recommendedName>
        <fullName evidence="7">Ion transport domain-containing protein</fullName>
    </recommendedName>
</protein>
<evidence type="ECO:0000313" key="9">
    <source>
        <dbReference type="Proteomes" id="UP000626109"/>
    </source>
</evidence>
<dbReference type="GO" id="GO:0016020">
    <property type="term" value="C:membrane"/>
    <property type="evidence" value="ECO:0007669"/>
    <property type="project" value="UniProtKB-SubCell"/>
</dbReference>
<dbReference type="SUPFAM" id="SSF81324">
    <property type="entry name" value="Voltage-gated potassium channels"/>
    <property type="match status" value="1"/>
</dbReference>
<sequence>MELRTSRFPVAPGPGGSDPQEMRLPGSVSDDDLVVPRQMSSRCDEVSDASLRAQGRRTSDDDAILPQLQRFQEVAPSIQEAAPRRRASASSILFKQVRSFVIRKSASDGDSLHLGIVPVPNSRRGHSRQVSHQSTLSLPCVDVPAFACRHRFSFLSRGSGGLHNLQVLLGVRQPSAASVQPFVSNDMQINELTDNECVTALRRDSNSGKGDSESRLKILSLQKDMDVNLHEPVTRRRLMTACKLTKRLFNAFDTGDKPKGAPAAQLGRRRMQQARAAAAWLVSRKAFTAFYVVLTMYALFVPDIVLAHGMSARYTPWLAGMNTMVMCLFGLEGVLNSLAYPGYACSGRFWIDLLATLSMLGDTALVQELFATDGAAAGEGSRLMRVLRLSGRSTRLLRLTRAARVVQILRFIPLIMLYMDTTKNDLAMLLVCKRIWRIFQFLDQDCKGYLDTTEQNLFNLAMLQEFGEDKHEFIEENTPRNSHGLAEKGFKHSTTMQMQRSATFITSLKKKAASIVGSVSVRPDGQNTFHNVADDFLGSPEGKRAITACKQELKQVKASYGSLHRASGKMALKICILVLV</sequence>
<keyword evidence="4 6" id="KW-0472">Membrane</keyword>
<dbReference type="PANTHER" id="PTHR43336">
    <property type="entry name" value="OXYGEN SENSOR HISTIDINE KINASE RESPONSE REGULATOR DEVS/DOSS"/>
    <property type="match status" value="1"/>
</dbReference>
<feature type="non-terminal residue" evidence="8">
    <location>
        <position position="580"/>
    </location>
</feature>
<feature type="domain" description="Ion transport" evidence="7">
    <location>
        <begin position="287"/>
        <end position="409"/>
    </location>
</feature>
<evidence type="ECO:0000259" key="7">
    <source>
        <dbReference type="Pfam" id="PF00520"/>
    </source>
</evidence>
<dbReference type="AlphaFoldDB" id="A0A813I791"/>
<keyword evidence="2 6" id="KW-0812">Transmembrane</keyword>
<feature type="transmembrane region" description="Helical" evidence="6">
    <location>
        <begin position="320"/>
        <end position="340"/>
    </location>
</feature>
<evidence type="ECO:0000256" key="1">
    <source>
        <dbReference type="ARBA" id="ARBA00004141"/>
    </source>
</evidence>
<name>A0A813I791_POLGL</name>
<dbReference type="GO" id="GO:0005216">
    <property type="term" value="F:monoatomic ion channel activity"/>
    <property type="evidence" value="ECO:0007669"/>
    <property type="project" value="InterPro"/>
</dbReference>
<dbReference type="Gene3D" id="1.20.120.350">
    <property type="entry name" value="Voltage-gated potassium channels. Chain C"/>
    <property type="match status" value="1"/>
</dbReference>